<organism evidence="1 2">
    <name type="scientific">Leptospira ognonensis</name>
    <dbReference type="NCBI Taxonomy" id="2484945"/>
    <lineage>
        <taxon>Bacteria</taxon>
        <taxon>Pseudomonadati</taxon>
        <taxon>Spirochaetota</taxon>
        <taxon>Spirochaetia</taxon>
        <taxon>Leptospirales</taxon>
        <taxon>Leptospiraceae</taxon>
        <taxon>Leptospira</taxon>
    </lineage>
</organism>
<proteinExistence type="predicted"/>
<dbReference type="Gene3D" id="3.40.50.1820">
    <property type="entry name" value="alpha/beta hydrolase"/>
    <property type="match status" value="1"/>
</dbReference>
<dbReference type="EMBL" id="RQGD01000022">
    <property type="protein sequence ID" value="TGL60394.1"/>
    <property type="molecule type" value="Genomic_DNA"/>
</dbReference>
<reference evidence="1" key="1">
    <citation type="journal article" date="2019" name="PLoS Negl. Trop. Dis.">
        <title>Revisiting the worldwide diversity of Leptospira species in the environment.</title>
        <authorList>
            <person name="Vincent A.T."/>
            <person name="Schiettekatte O."/>
            <person name="Bourhy P."/>
            <person name="Veyrier F.J."/>
            <person name="Picardeau M."/>
        </authorList>
    </citation>
    <scope>NUCLEOTIDE SEQUENCE [LARGE SCALE GENOMIC DNA]</scope>
    <source>
        <strain evidence="1">201702476</strain>
    </source>
</reference>
<evidence type="ECO:0000313" key="1">
    <source>
        <dbReference type="EMBL" id="TGL60394.1"/>
    </source>
</evidence>
<dbReference type="AlphaFoldDB" id="A0A4R9K5D9"/>
<evidence type="ECO:0000313" key="2">
    <source>
        <dbReference type="Proteomes" id="UP000297693"/>
    </source>
</evidence>
<dbReference type="OrthoDB" id="334971at2"/>
<accession>A0A4R9K5D9</accession>
<gene>
    <name evidence="1" type="ORF">EHQ58_06660</name>
</gene>
<keyword evidence="2" id="KW-1185">Reference proteome</keyword>
<comment type="caution">
    <text evidence="1">The sequence shown here is derived from an EMBL/GenBank/DDBJ whole genome shotgun (WGS) entry which is preliminary data.</text>
</comment>
<dbReference type="SUPFAM" id="SSF53474">
    <property type="entry name" value="alpha/beta-Hydrolases"/>
    <property type="match status" value="1"/>
</dbReference>
<sequence length="258" mass="29731">MGLPRPRLLLLIWPSTGGNARSFRIKESELISQKIMLIRYNPTSHGNSFGNYNPSDSIDQLMHFLRLNHLLEIPLVGIGHSGGGAALVMLGNQLKFLKKYLLSPILNSRLSLEYLYENRNIDEFLKLIISDSKNNETENSKQREVIYSRLADPSWLYTANLRDLNFTVKNHRIHLADLATFLRNLFIPGFDITEQILNNKSPMEIFLPKEDKWFPRDRTIAIGKQAGIKISEIESAKDHFFTSSWLSVWQKIKSEIFT</sequence>
<dbReference type="InterPro" id="IPR029058">
    <property type="entry name" value="AB_hydrolase_fold"/>
</dbReference>
<keyword evidence="1" id="KW-0378">Hydrolase</keyword>
<dbReference type="GO" id="GO:0016787">
    <property type="term" value="F:hydrolase activity"/>
    <property type="evidence" value="ECO:0007669"/>
    <property type="project" value="UniProtKB-KW"/>
</dbReference>
<name>A0A4R9K5D9_9LEPT</name>
<protein>
    <submittedName>
        <fullName evidence="1">Alpha/beta hydrolase</fullName>
    </submittedName>
</protein>
<dbReference type="Proteomes" id="UP000297693">
    <property type="component" value="Unassembled WGS sequence"/>
</dbReference>